<dbReference type="Proteomes" id="UP000092666">
    <property type="component" value="Unassembled WGS sequence"/>
</dbReference>
<sequence>MALFKIHPGVQSYDWGKKGSASLAAQLGEVSVDGFQIDEDKTYAELWMGTHPTLPSKLDSGSLLKDHLAQNQSLIGDKIIDKFEAGDGSLPFLFKVLSIGTALSIQAHPDKQLAQKLFKERPEVYKDPNHKPEMAIALTPFLAFLNFLPLPLLLLNLLSVPELDAIIPSTLTSSLAASLTLPTTRPPDSFLFQPLKSSPTPEQKDILKQIFNALMSAEQSAVDKAIASLVERYQNKGEDAEISEVEKPVVDLLIMLNEQYPSDVGVLCVYFLNVVELKAGEAAFLEANSPHAYIKGDIIECMATSDNVVRAGLTPKLRDVPTLIEMLTYDASPGDKQLLKPTKFGPPASAVAGEAEAEGSSKTQLYDPPIEEFSVLRVELQSGEKTTHRAIDGPSITIVTKGKGVAVSGEHGDKVEFTRGDVVFIGAGKEVTWTAEEDVEVFRAFVEA</sequence>
<dbReference type="PROSITE" id="PS00966">
    <property type="entry name" value="PMI_I_2"/>
    <property type="match status" value="1"/>
</dbReference>
<dbReference type="Gene3D" id="2.60.120.10">
    <property type="entry name" value="Jelly Rolls"/>
    <property type="match status" value="2"/>
</dbReference>
<dbReference type="AlphaFoldDB" id="A0A1B9GY66"/>
<evidence type="ECO:0000256" key="4">
    <source>
        <dbReference type="ARBA" id="ARBA00010772"/>
    </source>
</evidence>
<evidence type="ECO:0000256" key="2">
    <source>
        <dbReference type="ARBA" id="ARBA00002564"/>
    </source>
</evidence>
<evidence type="ECO:0000256" key="6">
    <source>
        <dbReference type="ARBA" id="ARBA00018236"/>
    </source>
</evidence>
<keyword evidence="7 11" id="KW-0479">Metal-binding</keyword>
<dbReference type="Pfam" id="PF01238">
    <property type="entry name" value="PMI_typeI_C"/>
    <property type="match status" value="1"/>
</dbReference>
<dbReference type="PRINTS" id="PR00714">
    <property type="entry name" value="MAN6PISMRASE"/>
</dbReference>
<reference evidence="19" key="2">
    <citation type="submission" date="2013-12" db="EMBL/GenBank/DDBJ databases">
        <title>Evolution of pathogenesis and genome organization in the Tremellales.</title>
        <authorList>
            <person name="Cuomo C."/>
            <person name="Litvintseva A."/>
            <person name="Heitman J."/>
            <person name="Chen Y."/>
            <person name="Sun S."/>
            <person name="Springer D."/>
            <person name="Dromer F."/>
            <person name="Young S."/>
            <person name="Zeng Q."/>
            <person name="Chapman S."/>
            <person name="Gujja S."/>
            <person name="Saif S."/>
            <person name="Birren B."/>
        </authorList>
    </citation>
    <scope>NUCLEOTIDE SEQUENCE [LARGE SCALE GENOMIC DNA]</scope>
    <source>
        <strain evidence="19">BCC8398</strain>
    </source>
</reference>
<feature type="binding site" evidence="11">
    <location>
        <position position="291"/>
    </location>
    <ligand>
        <name>Zn(2+)</name>
        <dbReference type="ChEBI" id="CHEBI:29105"/>
    </ligand>
</feature>
<dbReference type="InterPro" id="IPR001250">
    <property type="entry name" value="Man6P_Isoase-1"/>
</dbReference>
<dbReference type="FunFam" id="2.60.120.10:FF:000044">
    <property type="entry name" value="Mannose-6-phosphate isomerase"/>
    <property type="match status" value="1"/>
</dbReference>
<dbReference type="PIRSF" id="PIRSF001480">
    <property type="entry name" value="Mannose-6-phosphate_isomerase"/>
    <property type="match status" value="1"/>
</dbReference>
<evidence type="ECO:0000256" key="13">
    <source>
        <dbReference type="RuleBase" id="RU004189"/>
    </source>
</evidence>
<evidence type="ECO:0000256" key="10">
    <source>
        <dbReference type="PIRSR" id="PIRSR001480-1"/>
    </source>
</evidence>
<evidence type="ECO:0000313" key="19">
    <source>
        <dbReference type="Proteomes" id="UP000092666"/>
    </source>
</evidence>
<dbReference type="GO" id="GO:0005975">
    <property type="term" value="P:carbohydrate metabolic process"/>
    <property type="evidence" value="ECO:0007669"/>
    <property type="project" value="InterPro"/>
</dbReference>
<dbReference type="STRING" id="1296120.A0A1B9GY66"/>
<evidence type="ECO:0000259" key="16">
    <source>
        <dbReference type="Pfam" id="PF20511"/>
    </source>
</evidence>
<feature type="domain" description="Phosphomannose isomerase type I C-terminal" evidence="15">
    <location>
        <begin position="365"/>
        <end position="404"/>
    </location>
</feature>
<dbReference type="InterPro" id="IPR018050">
    <property type="entry name" value="Pmannose_isomerase-type1_CS"/>
</dbReference>
<comment type="function">
    <text evidence="2">Involved in the synthesis of the GDP-mannose and dolichol-phosphate-mannose required for a number of critical mannosyl transfer reactions.</text>
</comment>
<dbReference type="InterPro" id="IPR046458">
    <property type="entry name" value="PMI_typeI_hel"/>
</dbReference>
<dbReference type="PROSITE" id="PS00965">
    <property type="entry name" value="PMI_I_1"/>
    <property type="match status" value="1"/>
</dbReference>
<dbReference type="GO" id="GO:0008270">
    <property type="term" value="F:zinc ion binding"/>
    <property type="evidence" value="ECO:0007669"/>
    <property type="project" value="InterPro"/>
</dbReference>
<evidence type="ECO:0000259" key="17">
    <source>
        <dbReference type="Pfam" id="PF20512"/>
    </source>
</evidence>
<keyword evidence="9 12" id="KW-0413">Isomerase</keyword>
<evidence type="ECO:0000256" key="1">
    <source>
        <dbReference type="ARBA" id="ARBA00000757"/>
    </source>
</evidence>
<dbReference type="GO" id="GO:0005829">
    <property type="term" value="C:cytosol"/>
    <property type="evidence" value="ECO:0007669"/>
    <property type="project" value="TreeGrafter"/>
</dbReference>
<gene>
    <name evidence="18" type="ORF">I316_02476</name>
</gene>
<accession>A0A1B9GY66</accession>
<organism evidence="18 19">
    <name type="scientific">Kwoniella heveanensis BCC8398</name>
    <dbReference type="NCBI Taxonomy" id="1296120"/>
    <lineage>
        <taxon>Eukaryota</taxon>
        <taxon>Fungi</taxon>
        <taxon>Dikarya</taxon>
        <taxon>Basidiomycota</taxon>
        <taxon>Agaricomycotina</taxon>
        <taxon>Tremellomycetes</taxon>
        <taxon>Tremellales</taxon>
        <taxon>Cryptococcaceae</taxon>
        <taxon>Kwoniella</taxon>
    </lineage>
</organism>
<dbReference type="InterPro" id="IPR046457">
    <property type="entry name" value="PMI_typeI_cat"/>
</dbReference>
<feature type="domain" description="Phosphomannose isomerase type I catalytic" evidence="16">
    <location>
        <begin position="3"/>
        <end position="148"/>
    </location>
</feature>
<dbReference type="GO" id="GO:0004476">
    <property type="term" value="F:mannose-6-phosphate isomerase activity"/>
    <property type="evidence" value="ECO:0007669"/>
    <property type="project" value="UniProtKB-EC"/>
</dbReference>
<feature type="binding site" evidence="11">
    <location>
        <position position="108"/>
    </location>
    <ligand>
        <name>Zn(2+)</name>
        <dbReference type="ChEBI" id="CHEBI:29105"/>
    </ligand>
</feature>
<evidence type="ECO:0000256" key="11">
    <source>
        <dbReference type="PIRSR" id="PIRSR001480-2"/>
    </source>
</evidence>
<protein>
    <recommendedName>
        <fullName evidence="6 12">Mannose-6-phosphate isomerase</fullName>
        <ecNumber evidence="5 12">5.3.1.8</ecNumber>
    </recommendedName>
</protein>
<dbReference type="InterPro" id="IPR011051">
    <property type="entry name" value="RmlC_Cupin_sf"/>
</dbReference>
<keyword evidence="19" id="KW-1185">Reference proteome</keyword>
<dbReference type="Gene3D" id="1.10.441.10">
    <property type="entry name" value="Phosphomannose Isomerase, domain 2"/>
    <property type="match status" value="1"/>
</dbReference>
<dbReference type="Pfam" id="PF20511">
    <property type="entry name" value="PMI_typeI_cat"/>
    <property type="match status" value="1"/>
</dbReference>
<feature type="domain" description="Phosphomannose isomerase type I helical insertion" evidence="17">
    <location>
        <begin position="198"/>
        <end position="272"/>
    </location>
</feature>
<dbReference type="OrthoDB" id="6605218at2759"/>
<evidence type="ECO:0000256" key="14">
    <source>
        <dbReference type="RuleBase" id="RU004248"/>
    </source>
</evidence>
<dbReference type="InterPro" id="IPR016305">
    <property type="entry name" value="Mannose-6-P_Isomerase"/>
</dbReference>
<dbReference type="InterPro" id="IPR014710">
    <property type="entry name" value="RmlC-like_jellyroll"/>
</dbReference>
<dbReference type="GO" id="GO:0009298">
    <property type="term" value="P:GDP-mannose biosynthetic process"/>
    <property type="evidence" value="ECO:0007669"/>
    <property type="project" value="UniProtKB-UniPathway"/>
</dbReference>
<keyword evidence="8 11" id="KW-0862">Zinc</keyword>
<comment type="catalytic activity">
    <reaction evidence="1 12">
        <text>D-mannose 6-phosphate = D-fructose 6-phosphate</text>
        <dbReference type="Rhea" id="RHEA:12356"/>
        <dbReference type="ChEBI" id="CHEBI:58735"/>
        <dbReference type="ChEBI" id="CHEBI:61527"/>
        <dbReference type="EC" id="5.3.1.8"/>
    </reaction>
</comment>
<dbReference type="PANTHER" id="PTHR10309:SF0">
    <property type="entry name" value="MANNOSE-6-PHOSPHATE ISOMERASE"/>
    <property type="match status" value="1"/>
</dbReference>
<dbReference type="PANTHER" id="PTHR10309">
    <property type="entry name" value="MANNOSE-6-PHOSPHATE ISOMERASE"/>
    <property type="match status" value="1"/>
</dbReference>
<dbReference type="EC" id="5.3.1.8" evidence="5 12"/>
<reference evidence="18 19" key="1">
    <citation type="submission" date="2013-07" db="EMBL/GenBank/DDBJ databases">
        <title>The Genome Sequence of Cryptococcus heveanensis BCC8398.</title>
        <authorList>
            <consortium name="The Broad Institute Genome Sequencing Platform"/>
            <person name="Cuomo C."/>
            <person name="Litvintseva A."/>
            <person name="Chen Y."/>
            <person name="Heitman J."/>
            <person name="Sun S."/>
            <person name="Springer D."/>
            <person name="Dromer F."/>
            <person name="Young S.K."/>
            <person name="Zeng Q."/>
            <person name="Gargeya S."/>
            <person name="Fitzgerald M."/>
            <person name="Abouelleil A."/>
            <person name="Alvarado L."/>
            <person name="Berlin A.M."/>
            <person name="Chapman S.B."/>
            <person name="Dewar J."/>
            <person name="Goldberg J."/>
            <person name="Griggs A."/>
            <person name="Gujja S."/>
            <person name="Hansen M."/>
            <person name="Howarth C."/>
            <person name="Imamovic A."/>
            <person name="Larimer J."/>
            <person name="McCowan C."/>
            <person name="Murphy C."/>
            <person name="Pearson M."/>
            <person name="Priest M."/>
            <person name="Roberts A."/>
            <person name="Saif S."/>
            <person name="Shea T."/>
            <person name="Sykes S."/>
            <person name="Wortman J."/>
            <person name="Nusbaum C."/>
            <person name="Birren B."/>
        </authorList>
    </citation>
    <scope>NUCLEOTIDE SEQUENCE [LARGE SCALE GENOMIC DNA]</scope>
    <source>
        <strain evidence="18 19">BCC8398</strain>
    </source>
</reference>
<evidence type="ECO:0000256" key="9">
    <source>
        <dbReference type="ARBA" id="ARBA00023235"/>
    </source>
</evidence>
<comment type="similarity">
    <text evidence="4 13">Belongs to the mannose-6-phosphate isomerase type 1 family.</text>
</comment>
<name>A0A1B9GY66_9TREE</name>
<evidence type="ECO:0000256" key="7">
    <source>
        <dbReference type="ARBA" id="ARBA00022723"/>
    </source>
</evidence>
<dbReference type="SUPFAM" id="SSF51182">
    <property type="entry name" value="RmlC-like cupins"/>
    <property type="match status" value="1"/>
</dbReference>
<dbReference type="NCBIfam" id="TIGR00218">
    <property type="entry name" value="manA"/>
    <property type="match status" value="1"/>
</dbReference>
<comment type="cofactor">
    <cofactor evidence="11 12">
        <name>Zn(2+)</name>
        <dbReference type="ChEBI" id="CHEBI:29105"/>
    </cofactor>
    <text evidence="11 12">Binds 1 zinc ion per subunit.</text>
</comment>
<dbReference type="UniPathway" id="UPA00126">
    <property type="reaction ID" value="UER00423"/>
</dbReference>
<evidence type="ECO:0000256" key="5">
    <source>
        <dbReference type="ARBA" id="ARBA00011956"/>
    </source>
</evidence>
<dbReference type="Pfam" id="PF20512">
    <property type="entry name" value="PMI_typeI_hel"/>
    <property type="match status" value="1"/>
</dbReference>
<evidence type="ECO:0000256" key="8">
    <source>
        <dbReference type="ARBA" id="ARBA00022833"/>
    </source>
</evidence>
<feature type="active site" evidence="10">
    <location>
        <position position="310"/>
    </location>
</feature>
<proteinExistence type="inferred from homology"/>
<dbReference type="CDD" id="cd07011">
    <property type="entry name" value="cupin_PMI_type_I_N"/>
    <property type="match status" value="1"/>
</dbReference>
<feature type="binding site" evidence="11">
    <location>
        <position position="106"/>
    </location>
    <ligand>
        <name>Zn(2+)</name>
        <dbReference type="ChEBI" id="CHEBI:29105"/>
    </ligand>
</feature>
<evidence type="ECO:0000313" key="18">
    <source>
        <dbReference type="EMBL" id="OCF35981.1"/>
    </source>
</evidence>
<evidence type="ECO:0000256" key="3">
    <source>
        <dbReference type="ARBA" id="ARBA00004666"/>
    </source>
</evidence>
<evidence type="ECO:0000259" key="15">
    <source>
        <dbReference type="Pfam" id="PF01238"/>
    </source>
</evidence>
<evidence type="ECO:0000256" key="12">
    <source>
        <dbReference type="RuleBase" id="RU000611"/>
    </source>
</evidence>
<dbReference type="InterPro" id="IPR046456">
    <property type="entry name" value="PMI_typeI_C"/>
</dbReference>
<feature type="binding site" evidence="11">
    <location>
        <position position="133"/>
    </location>
    <ligand>
        <name>Zn(2+)</name>
        <dbReference type="ChEBI" id="CHEBI:29105"/>
    </ligand>
</feature>
<dbReference type="EMBL" id="KI669497">
    <property type="protein sequence ID" value="OCF35981.1"/>
    <property type="molecule type" value="Genomic_DNA"/>
</dbReference>
<comment type="pathway">
    <text evidence="3 14">Nucleotide-sugar biosynthesis; GDP-alpha-D-mannose biosynthesis; alpha-D-mannose 1-phosphate from D-fructose 6-phosphate: step 1/2.</text>
</comment>